<keyword evidence="2" id="KW-1185">Reference proteome</keyword>
<dbReference type="GeneID" id="7841729"/>
<dbReference type="RefSeq" id="XP_001019248.3">
    <property type="nucleotide sequence ID" value="XM_001019248.3"/>
</dbReference>
<evidence type="ECO:0000313" key="1">
    <source>
        <dbReference type="EMBL" id="EAR99003.3"/>
    </source>
</evidence>
<sequence>MEGIKYNDKDLQNTFKMADYQIIKRDDIQFYQMIHLTQPNIKYLMEKIKNTNTSKKLIDYMIEKQSWQKQKIQCWFPIQIQEVIEGQLEEDVYYYLIYEDISDNYAPIYKLLEIKSLDLTQEFIQKITKLSDIIPFIDKLHEEQLSILDISLQNIWVLKYFEVGDIKYKILNRGIYQFFYQHKNDDDIKNMILDNFFNVYKWNEYQLVNKPFLGQYLDCKQSYECDNCNQYNQRNSQCGFCSKEQNKNCQYCVQLKKMNCERNQDLNAVFILLYLMTYPQELKSIQHDDFFLEQQKFDSIDKTDEDKHFYIDYFQKKQIFTFKILQLHFEKQFLKFKNVSTRGMIEEQHPNQQGTINAINTQKYSQLFLNNGQEGTLDLFDNNAAGQFKQIEEKNLPFSINKTTGSTQQTSLVSQVSHLETLSSNVYKNFPHYDNKNEVFNILKQSKENPEQYELYIITLSVLYFNNYCVRLEELDQYNKIIEIKDLVVLQIQIFWQLIKYRQKELKNCNNQASKLLQRLKFIYDQIENDEQRITKPGVSTQNILILGDIKNIQNNLQNCELKMEISTINTAVKKHMKNMFSRWQDRSEYKYFKLINCFKQILFCQTFNQKDDMTDKLNKTKKKICELLQ</sequence>
<name>Q23R38_TETTS</name>
<proteinExistence type="predicted"/>
<gene>
    <name evidence="1" type="ORF">TTHERM_00849460</name>
</gene>
<dbReference type="EMBL" id="GG662645">
    <property type="protein sequence ID" value="EAR99003.3"/>
    <property type="molecule type" value="Genomic_DNA"/>
</dbReference>
<protein>
    <submittedName>
        <fullName evidence="1">Uncharacterized protein</fullName>
    </submittedName>
</protein>
<dbReference type="Proteomes" id="UP000009168">
    <property type="component" value="Unassembled WGS sequence"/>
</dbReference>
<dbReference type="AlphaFoldDB" id="Q23R38"/>
<dbReference type="HOGENOM" id="CLU_742897_0_0_1"/>
<organism evidence="1 2">
    <name type="scientific">Tetrahymena thermophila (strain SB210)</name>
    <dbReference type="NCBI Taxonomy" id="312017"/>
    <lineage>
        <taxon>Eukaryota</taxon>
        <taxon>Sar</taxon>
        <taxon>Alveolata</taxon>
        <taxon>Ciliophora</taxon>
        <taxon>Intramacronucleata</taxon>
        <taxon>Oligohymenophorea</taxon>
        <taxon>Hymenostomatida</taxon>
        <taxon>Tetrahymenina</taxon>
        <taxon>Tetrahymenidae</taxon>
        <taxon>Tetrahymena</taxon>
    </lineage>
</organism>
<dbReference type="InParanoid" id="Q23R38"/>
<accession>Q23R38</accession>
<evidence type="ECO:0000313" key="2">
    <source>
        <dbReference type="Proteomes" id="UP000009168"/>
    </source>
</evidence>
<dbReference type="KEGG" id="tet:TTHERM_00849460"/>
<reference evidence="2" key="1">
    <citation type="journal article" date="2006" name="PLoS Biol.">
        <title>Macronuclear genome sequence of the ciliate Tetrahymena thermophila, a model eukaryote.</title>
        <authorList>
            <person name="Eisen J.A."/>
            <person name="Coyne R.S."/>
            <person name="Wu M."/>
            <person name="Wu D."/>
            <person name="Thiagarajan M."/>
            <person name="Wortman J.R."/>
            <person name="Badger J.H."/>
            <person name="Ren Q."/>
            <person name="Amedeo P."/>
            <person name="Jones K.M."/>
            <person name="Tallon L.J."/>
            <person name="Delcher A.L."/>
            <person name="Salzberg S.L."/>
            <person name="Silva J.C."/>
            <person name="Haas B.J."/>
            <person name="Majoros W.H."/>
            <person name="Farzad M."/>
            <person name="Carlton J.M."/>
            <person name="Smith R.K. Jr."/>
            <person name="Garg J."/>
            <person name="Pearlman R.E."/>
            <person name="Karrer K.M."/>
            <person name="Sun L."/>
            <person name="Manning G."/>
            <person name="Elde N.C."/>
            <person name="Turkewitz A.P."/>
            <person name="Asai D.J."/>
            <person name="Wilkes D.E."/>
            <person name="Wang Y."/>
            <person name="Cai H."/>
            <person name="Collins K."/>
            <person name="Stewart B.A."/>
            <person name="Lee S.R."/>
            <person name="Wilamowska K."/>
            <person name="Weinberg Z."/>
            <person name="Ruzzo W.L."/>
            <person name="Wloga D."/>
            <person name="Gaertig J."/>
            <person name="Frankel J."/>
            <person name="Tsao C.-C."/>
            <person name="Gorovsky M.A."/>
            <person name="Keeling P.J."/>
            <person name="Waller R.F."/>
            <person name="Patron N.J."/>
            <person name="Cherry J.M."/>
            <person name="Stover N.A."/>
            <person name="Krieger C.J."/>
            <person name="del Toro C."/>
            <person name="Ryder H.F."/>
            <person name="Williamson S.C."/>
            <person name="Barbeau R.A."/>
            <person name="Hamilton E.P."/>
            <person name="Orias E."/>
        </authorList>
    </citation>
    <scope>NUCLEOTIDE SEQUENCE [LARGE SCALE GENOMIC DNA]</scope>
    <source>
        <strain evidence="2">SB210</strain>
    </source>
</reference>